<feature type="transmembrane region" description="Helical" evidence="1">
    <location>
        <begin position="109"/>
        <end position="130"/>
    </location>
</feature>
<dbReference type="Gene3D" id="3.40.630.30">
    <property type="match status" value="1"/>
</dbReference>
<reference evidence="3 4" key="1">
    <citation type="submission" date="2024-04" db="EMBL/GenBank/DDBJ databases">
        <title>Genome sequencing and assembly of rice foliar adapted Chryseobacterium endophyticum OsEnb-ALM-A6.</title>
        <authorList>
            <person name="Kumar S."/>
            <person name="Javed M."/>
            <person name="Chouhan V."/>
            <person name="Charishma K."/>
            <person name="Patel A."/>
            <person name="Kumar M."/>
            <person name="Sahu K.P."/>
            <person name="Kumar A."/>
        </authorList>
    </citation>
    <scope>NUCLEOTIDE SEQUENCE [LARGE SCALE GENOMIC DNA]</scope>
    <source>
        <strain evidence="3 4">OsEnb-ALM-A6</strain>
    </source>
</reference>
<dbReference type="InterPro" id="IPR016181">
    <property type="entry name" value="Acyl_CoA_acyltransferase"/>
</dbReference>
<sequence length="147" mass="16542">MEKEFKLRAWKKEDLKSLVKYANNLSIAKNMTDMFPHPYSEADGMSFIEFATQPGSAHIFAIEVDGEAAGGIGIHPQHDIHRKNAELGYWLGEPFWGMGIISRPSGRPWILLSGIIMTSTVFLHARSAAIQHPRKSWKKRICTGSTF</sequence>
<organism evidence="3 4">
    <name type="scientific">Chryseobacterium endophyticum</name>
    <dbReference type="NCBI Taxonomy" id="1854762"/>
    <lineage>
        <taxon>Bacteria</taxon>
        <taxon>Pseudomonadati</taxon>
        <taxon>Bacteroidota</taxon>
        <taxon>Flavobacteriia</taxon>
        <taxon>Flavobacteriales</taxon>
        <taxon>Weeksellaceae</taxon>
        <taxon>Chryseobacterium group</taxon>
        <taxon>Chryseobacterium</taxon>
    </lineage>
</organism>
<dbReference type="GO" id="GO:0016747">
    <property type="term" value="F:acyltransferase activity, transferring groups other than amino-acyl groups"/>
    <property type="evidence" value="ECO:0007669"/>
    <property type="project" value="InterPro"/>
</dbReference>
<feature type="domain" description="N-acetyltransferase" evidence="2">
    <location>
        <begin position="6"/>
        <end position="102"/>
    </location>
</feature>
<dbReference type="PANTHER" id="PTHR43328">
    <property type="entry name" value="ACETYLTRANSFERASE-RELATED"/>
    <property type="match status" value="1"/>
</dbReference>
<dbReference type="RefSeq" id="WP_345766542.1">
    <property type="nucleotide sequence ID" value="NZ_CP154834.1"/>
</dbReference>
<protein>
    <submittedName>
        <fullName evidence="3">GNAT family N-acetyltransferase</fullName>
    </submittedName>
</protein>
<dbReference type="EMBL" id="CP154834">
    <property type="protein sequence ID" value="XAO74396.1"/>
    <property type="molecule type" value="Genomic_DNA"/>
</dbReference>
<keyword evidence="1" id="KW-0812">Transmembrane</keyword>
<keyword evidence="1" id="KW-0472">Membrane</keyword>
<dbReference type="InterPro" id="IPR000182">
    <property type="entry name" value="GNAT_dom"/>
</dbReference>
<accession>A0AAU6WPQ2</accession>
<keyword evidence="4" id="KW-1185">Reference proteome</keyword>
<evidence type="ECO:0000259" key="2">
    <source>
        <dbReference type="Pfam" id="PF13302"/>
    </source>
</evidence>
<dbReference type="Pfam" id="PF13302">
    <property type="entry name" value="Acetyltransf_3"/>
    <property type="match status" value="1"/>
</dbReference>
<dbReference type="PANTHER" id="PTHR43328:SF1">
    <property type="entry name" value="N-ACETYLTRANSFERASE DOMAIN-CONTAINING PROTEIN"/>
    <property type="match status" value="1"/>
</dbReference>
<evidence type="ECO:0000313" key="4">
    <source>
        <dbReference type="Proteomes" id="UP001463665"/>
    </source>
</evidence>
<name>A0AAU6WPQ2_9FLAO</name>
<gene>
    <name evidence="3" type="ORF">AAFP95_22840</name>
</gene>
<keyword evidence="1" id="KW-1133">Transmembrane helix</keyword>
<evidence type="ECO:0000313" key="3">
    <source>
        <dbReference type="EMBL" id="XAO74396.1"/>
    </source>
</evidence>
<dbReference type="SUPFAM" id="SSF55729">
    <property type="entry name" value="Acyl-CoA N-acyltransferases (Nat)"/>
    <property type="match status" value="1"/>
</dbReference>
<proteinExistence type="predicted"/>
<evidence type="ECO:0000256" key="1">
    <source>
        <dbReference type="SAM" id="Phobius"/>
    </source>
</evidence>
<dbReference type="Proteomes" id="UP001463665">
    <property type="component" value="Chromosome"/>
</dbReference>
<dbReference type="AlphaFoldDB" id="A0AAU6WPQ2"/>